<dbReference type="GeneID" id="77930072"/>
<feature type="region of interest" description="Disordered" evidence="1">
    <location>
        <begin position="1"/>
        <end position="28"/>
    </location>
</feature>
<gene>
    <name evidence="2" type="primary">60</name>
    <name evidence="2" type="ORF">SEA_DOLORES_60</name>
</gene>
<dbReference type="RefSeq" id="YP_010654227.1">
    <property type="nucleotide sequence ID" value="NC_070808.1"/>
</dbReference>
<evidence type="ECO:0000313" key="2">
    <source>
        <dbReference type="EMBL" id="UAJ16491.1"/>
    </source>
</evidence>
<reference evidence="2 3" key="1">
    <citation type="submission" date="2021-07" db="EMBL/GenBank/DDBJ databases">
        <authorList>
            <person name="Camby A.M."/>
            <person name="Castiglione G.M."/>
            <person name="Guevara A.C."/>
            <person name="Gutsch C.M."/>
            <person name="Miller G.D."/>
            <person name="Parkhurst D.S."/>
            <person name="Selman M."/>
            <person name="Shakir M.S."/>
            <person name="Smith B.K."/>
            <person name="Leanard J.E."/>
            <person name="Collins D.P."/>
            <person name="Warner M.H."/>
            <person name="Garlena R.A."/>
            <person name="Russell D.A."/>
            <person name="Pope W.H."/>
            <person name="Jacobs-Sera D."/>
            <person name="Hatfull G.F."/>
        </authorList>
    </citation>
    <scope>NUCLEOTIDE SEQUENCE [LARGE SCALE GENOMIC DNA]</scope>
</reference>
<keyword evidence="3" id="KW-1185">Reference proteome</keyword>
<dbReference type="KEGG" id="vg:77930072"/>
<evidence type="ECO:0000313" key="3">
    <source>
        <dbReference type="Proteomes" id="UP000828687"/>
    </source>
</evidence>
<accession>A0AAE9BM46</accession>
<proteinExistence type="predicted"/>
<evidence type="ECO:0000256" key="1">
    <source>
        <dbReference type="SAM" id="MobiDB-lite"/>
    </source>
</evidence>
<dbReference type="Proteomes" id="UP000828687">
    <property type="component" value="Segment"/>
</dbReference>
<organism evidence="2 3">
    <name type="scientific">Gordonia phage Dolores</name>
    <dbReference type="NCBI Taxonomy" id="2873534"/>
    <lineage>
        <taxon>Viruses</taxon>
        <taxon>Duplodnaviria</taxon>
        <taxon>Heunggongvirae</taxon>
        <taxon>Uroviricota</taxon>
        <taxon>Caudoviricetes</taxon>
        <taxon>Beenievirus</taxon>
        <taxon>Beenievirus dolores</taxon>
    </lineage>
</organism>
<sequence length="43" mass="4612">MCEPTPCATSNPIEHFSTAHPRSPPLGPDFLREVGEFLNGGDS</sequence>
<protein>
    <submittedName>
        <fullName evidence="2">Uncharacterized protein</fullName>
    </submittedName>
</protein>
<dbReference type="EMBL" id="MZ681517">
    <property type="protein sequence ID" value="UAJ16491.1"/>
    <property type="molecule type" value="Genomic_DNA"/>
</dbReference>
<name>A0AAE9BM46_9CAUD</name>